<accession>A0A084B3A6</accession>
<organism evidence="2 3">
    <name type="scientific">Stachybotrys chartarum (strain CBS 109288 / IBT 7711)</name>
    <name type="common">Toxic black mold</name>
    <name type="synonym">Stilbospora chartarum</name>
    <dbReference type="NCBI Taxonomy" id="1280523"/>
    <lineage>
        <taxon>Eukaryota</taxon>
        <taxon>Fungi</taxon>
        <taxon>Dikarya</taxon>
        <taxon>Ascomycota</taxon>
        <taxon>Pezizomycotina</taxon>
        <taxon>Sordariomycetes</taxon>
        <taxon>Hypocreomycetidae</taxon>
        <taxon>Hypocreales</taxon>
        <taxon>Stachybotryaceae</taxon>
        <taxon>Stachybotrys</taxon>
    </lineage>
</organism>
<dbReference type="AlphaFoldDB" id="A0A084B3A6"/>
<evidence type="ECO:0000313" key="3">
    <source>
        <dbReference type="Proteomes" id="UP000028045"/>
    </source>
</evidence>
<reference evidence="2 3" key="1">
    <citation type="journal article" date="2014" name="BMC Genomics">
        <title>Comparative genome sequencing reveals chemotype-specific gene clusters in the toxigenic black mold Stachybotrys.</title>
        <authorList>
            <person name="Semeiks J."/>
            <person name="Borek D."/>
            <person name="Otwinowski Z."/>
            <person name="Grishin N.V."/>
        </authorList>
    </citation>
    <scope>NUCLEOTIDE SEQUENCE [LARGE SCALE GENOMIC DNA]</scope>
    <source>
        <strain evidence="3">CBS 109288 / IBT 7711</strain>
    </source>
</reference>
<name>A0A084B3A6_STACB</name>
<gene>
    <name evidence="2" type="ORF">S7711_10332</name>
</gene>
<dbReference type="EMBL" id="KL648097">
    <property type="protein sequence ID" value="KEY72035.1"/>
    <property type="molecule type" value="Genomic_DNA"/>
</dbReference>
<protein>
    <submittedName>
        <fullName evidence="2">Uncharacterized protein</fullName>
    </submittedName>
</protein>
<keyword evidence="3" id="KW-1185">Reference proteome</keyword>
<proteinExistence type="predicted"/>
<evidence type="ECO:0000313" key="2">
    <source>
        <dbReference type="EMBL" id="KEY72035.1"/>
    </source>
</evidence>
<dbReference type="HOGENOM" id="CLU_116867_0_0_1"/>
<sequence length="203" mass="21878">MSNTPLPLSDAHALFANLSWAATNGQPSYYPWSLDPEPDTQADIQTPGHIRDTSNTVSGCRTDSHPPLPTPQAEGTALLPVQGQRPGHGWTPHIQPQIVQHMHAIGGFGFQVTCASADRPPGRFSKHVVRMDDTTSSQVHDAQSACNNLFRTSRRVGLHQVKYTDNLRPRGVGGQDGKTGPSKIRYLDPHLGRAAGGPVESLA</sequence>
<dbReference type="Proteomes" id="UP000028045">
    <property type="component" value="Unassembled WGS sequence"/>
</dbReference>
<evidence type="ECO:0000256" key="1">
    <source>
        <dbReference type="SAM" id="MobiDB-lite"/>
    </source>
</evidence>
<feature type="region of interest" description="Disordered" evidence="1">
    <location>
        <begin position="38"/>
        <end position="75"/>
    </location>
</feature>
<feature type="region of interest" description="Disordered" evidence="1">
    <location>
        <begin position="166"/>
        <end position="203"/>
    </location>
</feature>